<dbReference type="Proteomes" id="UP001627154">
    <property type="component" value="Unassembled WGS sequence"/>
</dbReference>
<dbReference type="GO" id="GO:0008270">
    <property type="term" value="F:zinc ion binding"/>
    <property type="evidence" value="ECO:0007669"/>
    <property type="project" value="UniProtKB-KW"/>
</dbReference>
<dbReference type="Pfam" id="PF13359">
    <property type="entry name" value="DDE_Tnp_4"/>
    <property type="match status" value="1"/>
</dbReference>
<evidence type="ECO:0000259" key="7">
    <source>
        <dbReference type="PROSITE" id="PS50950"/>
    </source>
</evidence>
<keyword evidence="2" id="KW-0479">Metal-binding</keyword>
<dbReference type="GO" id="GO:0003677">
    <property type="term" value="F:DNA binding"/>
    <property type="evidence" value="ECO:0007669"/>
    <property type="project" value="UniProtKB-UniRule"/>
</dbReference>
<keyword evidence="4" id="KW-0862">Zinc</keyword>
<proteinExistence type="predicted"/>
<evidence type="ECO:0000313" key="9">
    <source>
        <dbReference type="Proteomes" id="UP001627154"/>
    </source>
</evidence>
<dbReference type="SMART" id="SM00692">
    <property type="entry name" value="DM3"/>
    <property type="match status" value="1"/>
</dbReference>
<sequence length="488" mass="55895">MKCSVKNCQGVRKFKFPKRMELRKKWLKAIRRPDFVPRVGDGLCMNHFRAQDIHNISTEAKYLLSRLTLNFGAVPSIFPWQESADNPPEANEPFTAQSNFSNENIEIEKKEACCPEFISTTESPEQQSTTDAPEQQNSKFLAEEDILQVNLQLCEEEIDAEVEPLNKSVIELKSDMHSDEEPVYLKKSIMMQTDSCSKYNVDNYKHKPVQLNHFTGFNYQKFKTILYTLSPVMSHFEKIEKDKKISIPNQLFLTLWKLRRATCNLELAEHFSTDNESVAEIFYTWITIMSKTWSLIDMWPSRELINFYMPHTFKNHFPKTRVTLDATEIKIDAPKNSVLKQATFSTYKNANTFKIIVGTTPGGLISYTSSAYGGSTSDRQIIERSDLPSKCDPGDVILADKGIMVQDLFAPYNVTVSTPTPMVSGSLPHKTVVKDRKLSRHRVHIERLIGLMKTFTILSKKLTRDLLPLSTDILSVCVMLTNFKESIM</sequence>
<dbReference type="SMART" id="SM00980">
    <property type="entry name" value="THAP"/>
    <property type="match status" value="1"/>
</dbReference>
<keyword evidence="3 6" id="KW-0863">Zinc-finger</keyword>
<evidence type="ECO:0000256" key="6">
    <source>
        <dbReference type="PROSITE-ProRule" id="PRU00309"/>
    </source>
</evidence>
<dbReference type="SUPFAM" id="SSF57716">
    <property type="entry name" value="Glucocorticoid receptor-like (DNA-binding domain)"/>
    <property type="match status" value="1"/>
</dbReference>
<comment type="caution">
    <text evidence="8">The sequence shown here is derived from an EMBL/GenBank/DDBJ whole genome shotgun (WGS) entry which is preliminary data.</text>
</comment>
<gene>
    <name evidence="8" type="ORF">TKK_005693</name>
</gene>
<dbReference type="InterPro" id="IPR006612">
    <property type="entry name" value="THAP_Znf"/>
</dbReference>
<dbReference type="InterPro" id="IPR027806">
    <property type="entry name" value="HARBI1_dom"/>
</dbReference>
<protein>
    <recommendedName>
        <fullName evidence="7">THAP-type domain-containing protein</fullName>
    </recommendedName>
</protein>
<evidence type="ECO:0000313" key="8">
    <source>
        <dbReference type="EMBL" id="KAL3401057.1"/>
    </source>
</evidence>
<dbReference type="Pfam" id="PF05485">
    <property type="entry name" value="THAP"/>
    <property type="match status" value="1"/>
</dbReference>
<evidence type="ECO:0000256" key="5">
    <source>
        <dbReference type="ARBA" id="ARBA00023125"/>
    </source>
</evidence>
<reference evidence="8 9" key="1">
    <citation type="journal article" date="2024" name="bioRxiv">
        <title>A reference genome for Trichogramma kaykai: A tiny desert-dwelling parasitoid wasp with competing sex-ratio distorters.</title>
        <authorList>
            <person name="Culotta J."/>
            <person name="Lindsey A.R."/>
        </authorList>
    </citation>
    <scope>NUCLEOTIDE SEQUENCE [LARGE SCALE GENOMIC DNA]</scope>
    <source>
        <strain evidence="8 9">KSX58</strain>
    </source>
</reference>
<keyword evidence="9" id="KW-1185">Reference proteome</keyword>
<dbReference type="AlphaFoldDB" id="A0ABD2X6N3"/>
<keyword evidence="5 6" id="KW-0238">DNA-binding</keyword>
<accession>A0ABD2X6N3</accession>
<evidence type="ECO:0000256" key="1">
    <source>
        <dbReference type="ARBA" id="ARBA00001968"/>
    </source>
</evidence>
<comment type="cofactor">
    <cofactor evidence="1">
        <name>a divalent metal cation</name>
        <dbReference type="ChEBI" id="CHEBI:60240"/>
    </cofactor>
</comment>
<name>A0ABD2X6N3_9HYME</name>
<organism evidence="8 9">
    <name type="scientific">Trichogramma kaykai</name>
    <dbReference type="NCBI Taxonomy" id="54128"/>
    <lineage>
        <taxon>Eukaryota</taxon>
        <taxon>Metazoa</taxon>
        <taxon>Ecdysozoa</taxon>
        <taxon>Arthropoda</taxon>
        <taxon>Hexapoda</taxon>
        <taxon>Insecta</taxon>
        <taxon>Pterygota</taxon>
        <taxon>Neoptera</taxon>
        <taxon>Endopterygota</taxon>
        <taxon>Hymenoptera</taxon>
        <taxon>Apocrita</taxon>
        <taxon>Proctotrupomorpha</taxon>
        <taxon>Chalcidoidea</taxon>
        <taxon>Trichogrammatidae</taxon>
        <taxon>Trichogramma</taxon>
    </lineage>
</organism>
<evidence type="ECO:0000256" key="2">
    <source>
        <dbReference type="ARBA" id="ARBA00022723"/>
    </source>
</evidence>
<evidence type="ECO:0000256" key="3">
    <source>
        <dbReference type="ARBA" id="ARBA00022771"/>
    </source>
</evidence>
<dbReference type="EMBL" id="JBJJXI010000049">
    <property type="protein sequence ID" value="KAL3401057.1"/>
    <property type="molecule type" value="Genomic_DNA"/>
</dbReference>
<dbReference type="PANTHER" id="PTHR23080">
    <property type="entry name" value="THAP DOMAIN PROTEIN"/>
    <property type="match status" value="1"/>
</dbReference>
<evidence type="ECO:0000256" key="4">
    <source>
        <dbReference type="ARBA" id="ARBA00022833"/>
    </source>
</evidence>
<dbReference type="PROSITE" id="PS50950">
    <property type="entry name" value="ZF_THAP"/>
    <property type="match status" value="1"/>
</dbReference>
<feature type="domain" description="THAP-type" evidence="7">
    <location>
        <begin position="1"/>
        <end position="78"/>
    </location>
</feature>